<dbReference type="AlphaFoldDB" id="A0A1H9QQS8"/>
<dbReference type="Proteomes" id="UP000198815">
    <property type="component" value="Unassembled WGS sequence"/>
</dbReference>
<evidence type="ECO:0000313" key="3">
    <source>
        <dbReference type="Proteomes" id="UP000198815"/>
    </source>
</evidence>
<accession>A0A1H9QQS8</accession>
<gene>
    <name evidence="2" type="ORF">SAMN05443377_10463</name>
</gene>
<name>A0A1H9QQS8_9ACTN</name>
<evidence type="ECO:0000256" key="1">
    <source>
        <dbReference type="SAM" id="MobiDB-lite"/>
    </source>
</evidence>
<organism evidence="2 3">
    <name type="scientific">Propionibacterium cyclohexanicum</name>
    <dbReference type="NCBI Taxonomy" id="64702"/>
    <lineage>
        <taxon>Bacteria</taxon>
        <taxon>Bacillati</taxon>
        <taxon>Actinomycetota</taxon>
        <taxon>Actinomycetes</taxon>
        <taxon>Propionibacteriales</taxon>
        <taxon>Propionibacteriaceae</taxon>
        <taxon>Propionibacterium</taxon>
    </lineage>
</organism>
<dbReference type="EMBL" id="FOGZ01000004">
    <property type="protein sequence ID" value="SER62802.1"/>
    <property type="molecule type" value="Genomic_DNA"/>
</dbReference>
<keyword evidence="3" id="KW-1185">Reference proteome</keyword>
<protein>
    <submittedName>
        <fullName evidence="2">Uncharacterized protein</fullName>
    </submittedName>
</protein>
<evidence type="ECO:0000313" key="2">
    <source>
        <dbReference type="EMBL" id="SER62802.1"/>
    </source>
</evidence>
<feature type="region of interest" description="Disordered" evidence="1">
    <location>
        <begin position="1"/>
        <end position="34"/>
    </location>
</feature>
<reference evidence="2 3" key="1">
    <citation type="submission" date="2016-10" db="EMBL/GenBank/DDBJ databases">
        <authorList>
            <person name="de Groot N.N."/>
        </authorList>
    </citation>
    <scope>NUCLEOTIDE SEQUENCE [LARGE SCALE GENOMIC DNA]</scope>
    <source>
        <strain evidence="2 3">DSM 16859</strain>
    </source>
</reference>
<proteinExistence type="predicted"/>
<feature type="compositionally biased region" description="Low complexity" evidence="1">
    <location>
        <begin position="14"/>
        <end position="26"/>
    </location>
</feature>
<sequence>MPPHPSPRSAGTHAPVSPVPVSAAPVRPGIGQGRFAEQERISGLADLRIIRRP</sequence>